<reference evidence="1 2" key="2">
    <citation type="submission" date="2019-11" db="EMBL/GenBank/DDBJ databases">
        <title>A de novo genome assembly of a pear dwarfing rootstock.</title>
        <authorList>
            <person name="Wang F."/>
            <person name="Wang J."/>
            <person name="Li S."/>
            <person name="Zhang Y."/>
            <person name="Fang M."/>
            <person name="Ma L."/>
            <person name="Zhao Y."/>
            <person name="Jiang S."/>
        </authorList>
    </citation>
    <scope>NUCLEOTIDE SEQUENCE [LARGE SCALE GENOMIC DNA]</scope>
    <source>
        <strain evidence="1">S2</strain>
        <tissue evidence="1">Leaf</tissue>
    </source>
</reference>
<gene>
    <name evidence="1" type="ORF">D8674_042775</name>
</gene>
<dbReference type="GO" id="GO:0051213">
    <property type="term" value="F:dioxygenase activity"/>
    <property type="evidence" value="ECO:0007669"/>
    <property type="project" value="UniProtKB-KW"/>
</dbReference>
<dbReference type="OrthoDB" id="1722736at2759"/>
<reference evidence="1 2" key="1">
    <citation type="submission" date="2019-09" db="EMBL/GenBank/DDBJ databases">
        <authorList>
            <person name="Ou C."/>
        </authorList>
    </citation>
    <scope>NUCLEOTIDE SEQUENCE [LARGE SCALE GENOMIC DNA]</scope>
    <source>
        <strain evidence="1">S2</strain>
        <tissue evidence="1">Leaf</tissue>
    </source>
</reference>
<keyword evidence="2" id="KW-1185">Reference proteome</keyword>
<name>A0A5N5IFZ4_9ROSA</name>
<organism evidence="1 2">
    <name type="scientific">Pyrus ussuriensis x Pyrus communis</name>
    <dbReference type="NCBI Taxonomy" id="2448454"/>
    <lineage>
        <taxon>Eukaryota</taxon>
        <taxon>Viridiplantae</taxon>
        <taxon>Streptophyta</taxon>
        <taxon>Embryophyta</taxon>
        <taxon>Tracheophyta</taxon>
        <taxon>Spermatophyta</taxon>
        <taxon>Magnoliopsida</taxon>
        <taxon>eudicotyledons</taxon>
        <taxon>Gunneridae</taxon>
        <taxon>Pentapetalae</taxon>
        <taxon>rosids</taxon>
        <taxon>fabids</taxon>
        <taxon>Rosales</taxon>
        <taxon>Rosaceae</taxon>
        <taxon>Amygdaloideae</taxon>
        <taxon>Maleae</taxon>
        <taxon>Pyrus</taxon>
    </lineage>
</organism>
<dbReference type="EMBL" id="SMOL01000081">
    <property type="protein sequence ID" value="KAB2634254.1"/>
    <property type="molecule type" value="Genomic_DNA"/>
</dbReference>
<evidence type="ECO:0000313" key="1">
    <source>
        <dbReference type="EMBL" id="KAB2634254.1"/>
    </source>
</evidence>
<evidence type="ECO:0000313" key="2">
    <source>
        <dbReference type="Proteomes" id="UP000327157"/>
    </source>
</evidence>
<sequence length="92" mass="10503">MVEEEEKKGRERLRERVDNGINEKVNGYCCPKIYNFKQNKDVIAGSGYMAPGSFNPLYEDLGLHDMGSRQAVECFCSQLDASSYHITTWVSF</sequence>
<accession>A0A5N5IFZ4</accession>
<keyword evidence="1" id="KW-0223">Dioxygenase</keyword>
<protein>
    <submittedName>
        <fullName evidence="1">2-oxoglutarate-dependent dioxygenase DAO-like</fullName>
    </submittedName>
</protein>
<proteinExistence type="predicted"/>
<keyword evidence="1" id="KW-0560">Oxidoreductase</keyword>
<dbReference type="AlphaFoldDB" id="A0A5N5IFZ4"/>
<comment type="caution">
    <text evidence="1">The sequence shown here is derived from an EMBL/GenBank/DDBJ whole genome shotgun (WGS) entry which is preliminary data.</text>
</comment>
<dbReference type="Proteomes" id="UP000327157">
    <property type="component" value="Unassembled WGS sequence"/>
</dbReference>